<evidence type="ECO:0000256" key="8">
    <source>
        <dbReference type="ARBA" id="ARBA00023235"/>
    </source>
</evidence>
<keyword evidence="5 9" id="KW-0028">Amino-acid biosynthesis</keyword>
<dbReference type="InterPro" id="IPR011060">
    <property type="entry name" value="RibuloseP-bd_barrel"/>
</dbReference>
<dbReference type="AlphaFoldDB" id="A0A1I6ZTC5"/>
<dbReference type="SUPFAM" id="SSF51366">
    <property type="entry name" value="Ribulose-phoshate binding barrel"/>
    <property type="match status" value="1"/>
</dbReference>
<feature type="domain" description="N-(5'phosphoribosyl) anthranilate isomerase (PRAI)" evidence="10">
    <location>
        <begin position="4"/>
        <end position="202"/>
    </location>
</feature>
<evidence type="ECO:0000256" key="4">
    <source>
        <dbReference type="ARBA" id="ARBA00022272"/>
    </source>
</evidence>
<evidence type="ECO:0000256" key="1">
    <source>
        <dbReference type="ARBA" id="ARBA00001164"/>
    </source>
</evidence>
<dbReference type="OrthoDB" id="9786954at2"/>
<dbReference type="GO" id="GO:0004640">
    <property type="term" value="F:phosphoribosylanthranilate isomerase activity"/>
    <property type="evidence" value="ECO:0007669"/>
    <property type="project" value="UniProtKB-UniRule"/>
</dbReference>
<dbReference type="InterPro" id="IPR001240">
    <property type="entry name" value="PRAI_dom"/>
</dbReference>
<keyword evidence="8 9" id="KW-0413">Isomerase</keyword>
<dbReference type="Gene3D" id="3.20.20.70">
    <property type="entry name" value="Aldolase class I"/>
    <property type="match status" value="1"/>
</dbReference>
<dbReference type="CDD" id="cd00405">
    <property type="entry name" value="PRAI"/>
    <property type="match status" value="1"/>
</dbReference>
<comment type="pathway">
    <text evidence="2 9">Amino-acid biosynthesis; L-tryptophan biosynthesis; L-tryptophan from chorismate: step 3/5.</text>
</comment>
<dbReference type="EC" id="5.3.1.24" evidence="3 9"/>
<evidence type="ECO:0000313" key="12">
    <source>
        <dbReference type="Proteomes" id="UP000199673"/>
    </source>
</evidence>
<name>A0A1I6ZTC5_9BACT</name>
<dbReference type="GO" id="GO:0000162">
    <property type="term" value="P:L-tryptophan biosynthetic process"/>
    <property type="evidence" value="ECO:0007669"/>
    <property type="project" value="UniProtKB-UniRule"/>
</dbReference>
<evidence type="ECO:0000256" key="6">
    <source>
        <dbReference type="ARBA" id="ARBA00022822"/>
    </source>
</evidence>
<evidence type="ECO:0000256" key="3">
    <source>
        <dbReference type="ARBA" id="ARBA00012572"/>
    </source>
</evidence>
<evidence type="ECO:0000256" key="9">
    <source>
        <dbReference type="HAMAP-Rule" id="MF_00135"/>
    </source>
</evidence>
<sequence length="208" mass="23518">MLIKVCGMRDPENIQSLIQEVNPDWMGLIFYSKSSRYVSGDFADSIKITDVPKVGVFVNEPIEFVLNKMEEFNLSVVQLHGEESPEYVRELKLKTGKKLWKVISVGESIDWETLRDYVGLIEYFLFDTATTQHGGSGKRFNWEVLEKYPFEKGFILSGGLDEESASEILALAGKMPQLAGVDLNSKFEDAPGLKNIEKLKRFKGKIIA</sequence>
<comment type="similarity">
    <text evidence="9">Belongs to the TrpF family.</text>
</comment>
<dbReference type="InterPro" id="IPR013785">
    <property type="entry name" value="Aldolase_TIM"/>
</dbReference>
<comment type="catalytic activity">
    <reaction evidence="1 9">
        <text>N-(5-phospho-beta-D-ribosyl)anthranilate = 1-(2-carboxyphenylamino)-1-deoxy-D-ribulose 5-phosphate</text>
        <dbReference type="Rhea" id="RHEA:21540"/>
        <dbReference type="ChEBI" id="CHEBI:18277"/>
        <dbReference type="ChEBI" id="CHEBI:58613"/>
        <dbReference type="EC" id="5.3.1.24"/>
    </reaction>
</comment>
<dbReference type="RefSeq" id="WP_091692037.1">
    <property type="nucleotide sequence ID" value="NZ_FPBF01000002.1"/>
</dbReference>
<dbReference type="Pfam" id="PF00697">
    <property type="entry name" value="PRAI"/>
    <property type="match status" value="1"/>
</dbReference>
<gene>
    <name evidence="9" type="primary">trpF</name>
    <name evidence="11" type="ORF">SAMN04489724_1456</name>
</gene>
<dbReference type="HAMAP" id="MF_00135">
    <property type="entry name" value="PRAI"/>
    <property type="match status" value="1"/>
</dbReference>
<organism evidence="11 12">
    <name type="scientific">Algoriphagus locisalis</name>
    <dbReference type="NCBI Taxonomy" id="305507"/>
    <lineage>
        <taxon>Bacteria</taxon>
        <taxon>Pseudomonadati</taxon>
        <taxon>Bacteroidota</taxon>
        <taxon>Cytophagia</taxon>
        <taxon>Cytophagales</taxon>
        <taxon>Cyclobacteriaceae</taxon>
        <taxon>Algoriphagus</taxon>
    </lineage>
</organism>
<proteinExistence type="inferred from homology"/>
<accession>A0A1I6ZTC5</accession>
<protein>
    <recommendedName>
        <fullName evidence="4 9">N-(5'-phosphoribosyl)anthranilate isomerase</fullName>
        <shortName evidence="9">PRAI</shortName>
        <ecNumber evidence="3 9">5.3.1.24</ecNumber>
    </recommendedName>
</protein>
<evidence type="ECO:0000256" key="7">
    <source>
        <dbReference type="ARBA" id="ARBA00023141"/>
    </source>
</evidence>
<dbReference type="STRING" id="305507.SAMN04489724_1456"/>
<keyword evidence="12" id="KW-1185">Reference proteome</keyword>
<dbReference type="EMBL" id="FPBF01000002">
    <property type="protein sequence ID" value="SFT65936.1"/>
    <property type="molecule type" value="Genomic_DNA"/>
</dbReference>
<evidence type="ECO:0000313" key="11">
    <source>
        <dbReference type="EMBL" id="SFT65936.1"/>
    </source>
</evidence>
<dbReference type="PANTHER" id="PTHR42894:SF1">
    <property type="entry name" value="N-(5'-PHOSPHORIBOSYL)ANTHRANILATE ISOMERASE"/>
    <property type="match status" value="1"/>
</dbReference>
<evidence type="ECO:0000256" key="5">
    <source>
        <dbReference type="ARBA" id="ARBA00022605"/>
    </source>
</evidence>
<keyword evidence="6 9" id="KW-0822">Tryptophan biosynthesis</keyword>
<evidence type="ECO:0000256" key="2">
    <source>
        <dbReference type="ARBA" id="ARBA00004664"/>
    </source>
</evidence>
<keyword evidence="7 9" id="KW-0057">Aromatic amino acid biosynthesis</keyword>
<evidence type="ECO:0000259" key="10">
    <source>
        <dbReference type="Pfam" id="PF00697"/>
    </source>
</evidence>
<reference evidence="12" key="1">
    <citation type="submission" date="2016-10" db="EMBL/GenBank/DDBJ databases">
        <authorList>
            <person name="Varghese N."/>
            <person name="Submissions S."/>
        </authorList>
    </citation>
    <scope>NUCLEOTIDE SEQUENCE [LARGE SCALE GENOMIC DNA]</scope>
    <source>
        <strain evidence="12">DSM 23445</strain>
    </source>
</reference>
<dbReference type="Proteomes" id="UP000199673">
    <property type="component" value="Unassembled WGS sequence"/>
</dbReference>
<dbReference type="UniPathway" id="UPA00035">
    <property type="reaction ID" value="UER00042"/>
</dbReference>
<dbReference type="PANTHER" id="PTHR42894">
    <property type="entry name" value="N-(5'-PHOSPHORIBOSYL)ANTHRANILATE ISOMERASE"/>
    <property type="match status" value="1"/>
</dbReference>
<dbReference type="InterPro" id="IPR044643">
    <property type="entry name" value="TrpF_fam"/>
</dbReference>